<accession>A0A165SWK3</accession>
<evidence type="ECO:0000313" key="2">
    <source>
        <dbReference type="Proteomes" id="UP000076761"/>
    </source>
</evidence>
<gene>
    <name evidence="1" type="ORF">NEOLEDRAFT_1133321</name>
</gene>
<organism evidence="1 2">
    <name type="scientific">Neolentinus lepideus HHB14362 ss-1</name>
    <dbReference type="NCBI Taxonomy" id="1314782"/>
    <lineage>
        <taxon>Eukaryota</taxon>
        <taxon>Fungi</taxon>
        <taxon>Dikarya</taxon>
        <taxon>Basidiomycota</taxon>
        <taxon>Agaricomycotina</taxon>
        <taxon>Agaricomycetes</taxon>
        <taxon>Gloeophyllales</taxon>
        <taxon>Gloeophyllaceae</taxon>
        <taxon>Neolentinus</taxon>
    </lineage>
</organism>
<dbReference type="AlphaFoldDB" id="A0A165SWK3"/>
<keyword evidence="2" id="KW-1185">Reference proteome</keyword>
<reference evidence="1 2" key="1">
    <citation type="journal article" date="2016" name="Mol. Biol. Evol.">
        <title>Comparative Genomics of Early-Diverging Mushroom-Forming Fungi Provides Insights into the Origins of Lignocellulose Decay Capabilities.</title>
        <authorList>
            <person name="Nagy L.G."/>
            <person name="Riley R."/>
            <person name="Tritt A."/>
            <person name="Adam C."/>
            <person name="Daum C."/>
            <person name="Floudas D."/>
            <person name="Sun H."/>
            <person name="Yadav J.S."/>
            <person name="Pangilinan J."/>
            <person name="Larsson K.H."/>
            <person name="Matsuura K."/>
            <person name="Barry K."/>
            <person name="Labutti K."/>
            <person name="Kuo R."/>
            <person name="Ohm R.A."/>
            <person name="Bhattacharya S.S."/>
            <person name="Shirouzu T."/>
            <person name="Yoshinaga Y."/>
            <person name="Martin F.M."/>
            <person name="Grigoriev I.V."/>
            <person name="Hibbett D.S."/>
        </authorList>
    </citation>
    <scope>NUCLEOTIDE SEQUENCE [LARGE SCALE GENOMIC DNA]</scope>
    <source>
        <strain evidence="1 2">HHB14362 ss-1</strain>
    </source>
</reference>
<proteinExistence type="predicted"/>
<dbReference type="Proteomes" id="UP000076761">
    <property type="component" value="Unassembled WGS sequence"/>
</dbReference>
<dbReference type="InParanoid" id="A0A165SWK3"/>
<dbReference type="EMBL" id="KV425570">
    <property type="protein sequence ID" value="KZT25786.1"/>
    <property type="molecule type" value="Genomic_DNA"/>
</dbReference>
<sequence length="84" mass="9553">MIVPLEAFEKLARPRNPRFRYPIFPTDAEGAITEASEDADEGNYFDSEMNSASEDDVDIEEFVPEDYQAHPMALERGGVKWQSL</sequence>
<name>A0A165SWK3_9AGAM</name>
<protein>
    <submittedName>
        <fullName evidence="1">Uncharacterized protein</fullName>
    </submittedName>
</protein>
<evidence type="ECO:0000313" key="1">
    <source>
        <dbReference type="EMBL" id="KZT25786.1"/>
    </source>
</evidence>